<gene>
    <name evidence="2" type="ORF">AMOR_09900</name>
</gene>
<dbReference type="RefSeq" id="WP_248359081.1">
    <property type="nucleotide sequence ID" value="NZ_AP025591.1"/>
</dbReference>
<dbReference type="SMART" id="SM01234">
    <property type="entry name" value="Haemolytic"/>
    <property type="match status" value="1"/>
</dbReference>
<keyword evidence="3" id="KW-1185">Reference proteome</keyword>
<sequence>MRLAASFLALAVAAAARPSRGAEPERPPEAARLLLSGYALLSRLDGPRCPHRPSCAAYAREAVTRHGLVLGGFIGVSRLLRGERSSALRLLPRAADGGILDPLEEATFFLEAPPRSEATAAPNPDPSANPPPVSVARVPWPAGAGPLPPTLTAPSTSTSTPTAATDALGFADWLYARGDLDRAAGEYERYLFLAPGSADAGRAELQAARALAGAGKTDAAASALRAVVARAADPARRDAALFELGRIRFAAGDAARAAPALAAYAEGDPRGGPGAGRARLLLALALLRTGDLAGADRALEAARTDASLAPAADDLRRAAAEVADAPHRSPLAAGLLSAAVPGLGHAYAGDPGAGAAALALNGLFLWATMEAFRKGQPALGIVLAGAESLWYGGAIFGAVSEAMRFNRDAQALAVKRVEDRFRWVIDVAPVPGGATAGVTGSF</sequence>
<feature type="region of interest" description="Disordered" evidence="1">
    <location>
        <begin position="115"/>
        <end position="160"/>
    </location>
</feature>
<protein>
    <recommendedName>
        <fullName evidence="4">Tetratricopeptide repeat protein</fullName>
    </recommendedName>
</protein>
<dbReference type="NCBIfam" id="TIGR00278">
    <property type="entry name" value="membrane protein insertion efficiency factor YidD"/>
    <property type="match status" value="1"/>
</dbReference>
<accession>A0ABM7WRB7</accession>
<evidence type="ECO:0000256" key="1">
    <source>
        <dbReference type="SAM" id="MobiDB-lite"/>
    </source>
</evidence>
<proteinExistence type="predicted"/>
<dbReference type="Gene3D" id="1.25.40.10">
    <property type="entry name" value="Tetratricopeptide repeat domain"/>
    <property type="match status" value="1"/>
</dbReference>
<dbReference type="InterPro" id="IPR002696">
    <property type="entry name" value="Membr_insert_effic_factor_YidD"/>
</dbReference>
<dbReference type="Pfam" id="PF01809">
    <property type="entry name" value="YidD"/>
    <property type="match status" value="1"/>
</dbReference>
<feature type="compositionally biased region" description="Pro residues" evidence="1">
    <location>
        <begin position="123"/>
        <end position="133"/>
    </location>
</feature>
<evidence type="ECO:0008006" key="4">
    <source>
        <dbReference type="Google" id="ProtNLM"/>
    </source>
</evidence>
<dbReference type="Proteomes" id="UP001162891">
    <property type="component" value="Chromosome"/>
</dbReference>
<name>A0ABM7WRB7_9BACT</name>
<dbReference type="SUPFAM" id="SSF48452">
    <property type="entry name" value="TPR-like"/>
    <property type="match status" value="1"/>
</dbReference>
<dbReference type="InterPro" id="IPR011990">
    <property type="entry name" value="TPR-like_helical_dom_sf"/>
</dbReference>
<evidence type="ECO:0000313" key="3">
    <source>
        <dbReference type="Proteomes" id="UP001162891"/>
    </source>
</evidence>
<evidence type="ECO:0000313" key="2">
    <source>
        <dbReference type="EMBL" id="BDG01994.1"/>
    </source>
</evidence>
<dbReference type="EMBL" id="AP025591">
    <property type="protein sequence ID" value="BDG01994.1"/>
    <property type="molecule type" value="Genomic_DNA"/>
</dbReference>
<feature type="compositionally biased region" description="Low complexity" evidence="1">
    <location>
        <begin position="134"/>
        <end position="145"/>
    </location>
</feature>
<organism evidence="2 3">
    <name type="scientific">Anaeromyxobacter oryzae</name>
    <dbReference type="NCBI Taxonomy" id="2918170"/>
    <lineage>
        <taxon>Bacteria</taxon>
        <taxon>Pseudomonadati</taxon>
        <taxon>Myxococcota</taxon>
        <taxon>Myxococcia</taxon>
        <taxon>Myxococcales</taxon>
        <taxon>Cystobacterineae</taxon>
        <taxon>Anaeromyxobacteraceae</taxon>
        <taxon>Anaeromyxobacter</taxon>
    </lineage>
</organism>
<reference evidence="3" key="1">
    <citation type="journal article" date="2022" name="Int. J. Syst. Evol. Microbiol.">
        <title>Anaeromyxobacter oryzae sp. nov., Anaeromyxobacter diazotrophicus sp. nov. and Anaeromyxobacter paludicola sp. nov., isolated from paddy soils.</title>
        <authorList>
            <person name="Itoh H."/>
            <person name="Xu Z."/>
            <person name="Mise K."/>
            <person name="Masuda Y."/>
            <person name="Ushijima N."/>
            <person name="Hayakawa C."/>
            <person name="Shiratori Y."/>
            <person name="Senoo K."/>
        </authorList>
    </citation>
    <scope>NUCLEOTIDE SEQUENCE [LARGE SCALE GENOMIC DNA]</scope>
    <source>
        <strain evidence="3">Red232</strain>
    </source>
</reference>